<dbReference type="NCBIfam" id="TIGR00070">
    <property type="entry name" value="hisG"/>
    <property type="match status" value="1"/>
</dbReference>
<evidence type="ECO:0000256" key="5">
    <source>
        <dbReference type="ARBA" id="ARBA00022490"/>
    </source>
</evidence>
<dbReference type="EC" id="2.4.2.17" evidence="4 15"/>
<proteinExistence type="predicted"/>
<dbReference type="InterPro" id="IPR001348">
    <property type="entry name" value="ATP_PRibTrfase_HisG"/>
</dbReference>
<comment type="catalytic activity">
    <reaction evidence="1">
        <text>1-(5-phospho-beta-D-ribosyl)-ATP + diphosphate = 5-phospho-alpha-D-ribose 1-diphosphate + ATP</text>
        <dbReference type="Rhea" id="RHEA:18473"/>
        <dbReference type="ChEBI" id="CHEBI:30616"/>
        <dbReference type="ChEBI" id="CHEBI:33019"/>
        <dbReference type="ChEBI" id="CHEBI:58017"/>
        <dbReference type="ChEBI" id="CHEBI:73183"/>
        <dbReference type="EC" id="2.4.2.17"/>
    </reaction>
</comment>
<evidence type="ECO:0000259" key="17">
    <source>
        <dbReference type="Pfam" id="PF08029"/>
    </source>
</evidence>
<evidence type="ECO:0000256" key="13">
    <source>
        <dbReference type="ARBA" id="ARBA00023102"/>
    </source>
</evidence>
<dbReference type="InterPro" id="IPR015867">
    <property type="entry name" value="N-reg_PII/ATP_PRibTrfase_C"/>
</dbReference>
<dbReference type="GO" id="GO:0000287">
    <property type="term" value="F:magnesium ion binding"/>
    <property type="evidence" value="ECO:0007669"/>
    <property type="project" value="InterPro"/>
</dbReference>
<dbReference type="RefSeq" id="WP_243329335.1">
    <property type="nucleotide sequence ID" value="NZ_AP027081.1"/>
</dbReference>
<keyword evidence="5" id="KW-0963">Cytoplasm</keyword>
<keyword evidence="13" id="KW-0368">Histidine biosynthesis</keyword>
<keyword evidence="19" id="KW-1185">Reference proteome</keyword>
<feature type="domain" description="ATP phosphoribosyltransferase catalytic" evidence="16">
    <location>
        <begin position="50"/>
        <end position="198"/>
    </location>
</feature>
<evidence type="ECO:0000256" key="1">
    <source>
        <dbReference type="ARBA" id="ARBA00000915"/>
    </source>
</evidence>
<keyword evidence="6" id="KW-0028">Amino-acid biosynthesis</keyword>
<dbReference type="Gene3D" id="3.30.70.120">
    <property type="match status" value="1"/>
</dbReference>
<evidence type="ECO:0000256" key="7">
    <source>
        <dbReference type="ARBA" id="ARBA00022676"/>
    </source>
</evidence>
<evidence type="ECO:0000256" key="4">
    <source>
        <dbReference type="ARBA" id="ARBA00011946"/>
    </source>
</evidence>
<keyword evidence="12" id="KW-0460">Magnesium</keyword>
<keyword evidence="9" id="KW-0479">Metal-binding</keyword>
<dbReference type="GO" id="GO:0003879">
    <property type="term" value="F:ATP phosphoribosyltransferase activity"/>
    <property type="evidence" value="ECO:0007669"/>
    <property type="project" value="UniProtKB-UniRule"/>
</dbReference>
<evidence type="ECO:0000256" key="15">
    <source>
        <dbReference type="NCBIfam" id="TIGR00070"/>
    </source>
</evidence>
<gene>
    <name evidence="18" type="primary">hisG</name>
    <name evidence="18" type="ORF">METESE_08170</name>
</gene>
<comment type="pathway">
    <text evidence="3">Amino-acid biosynthesis; L-histidine biosynthesis; L-histidine from 5-phospho-alpha-D-ribose 1-diphosphate: step 1/9.</text>
</comment>
<dbReference type="Pfam" id="PF08029">
    <property type="entry name" value="HisG_C"/>
    <property type="match status" value="1"/>
</dbReference>
<evidence type="ECO:0000256" key="9">
    <source>
        <dbReference type="ARBA" id="ARBA00022723"/>
    </source>
</evidence>
<evidence type="ECO:0000256" key="8">
    <source>
        <dbReference type="ARBA" id="ARBA00022679"/>
    </source>
</evidence>
<dbReference type="GO" id="GO:0005524">
    <property type="term" value="F:ATP binding"/>
    <property type="evidence" value="ECO:0007669"/>
    <property type="project" value="UniProtKB-KW"/>
</dbReference>
<reference evidence="18" key="1">
    <citation type="journal article" date="2023" name="Int. J. Syst. Evol. Microbiol.">
        <title>Mesoterricola silvestris gen. nov., sp. nov., Mesoterricola sediminis sp. nov., Geothrix oryzae sp. nov., Geothrix edaphica sp. nov., Geothrix rubra sp. nov., and Geothrix limicola sp. nov., six novel members of Acidobacteriota isolated from soils.</title>
        <authorList>
            <person name="Itoh H."/>
            <person name="Sugisawa Y."/>
            <person name="Mise K."/>
            <person name="Xu Z."/>
            <person name="Kuniyasu M."/>
            <person name="Ushijima N."/>
            <person name="Kawano K."/>
            <person name="Kobayashi E."/>
            <person name="Shiratori Y."/>
            <person name="Masuda Y."/>
            <person name="Senoo K."/>
        </authorList>
    </citation>
    <scope>NUCLEOTIDE SEQUENCE</scope>
    <source>
        <strain evidence="18">W786</strain>
    </source>
</reference>
<dbReference type="InterPro" id="IPR013820">
    <property type="entry name" value="ATP_PRibTrfase_cat"/>
</dbReference>
<dbReference type="GO" id="GO:0005737">
    <property type="term" value="C:cytoplasm"/>
    <property type="evidence" value="ECO:0007669"/>
    <property type="project" value="UniProtKB-SubCell"/>
</dbReference>
<dbReference type="NCBIfam" id="TIGR03455">
    <property type="entry name" value="HisG_C-term"/>
    <property type="match status" value="1"/>
</dbReference>
<dbReference type="AlphaFoldDB" id="A0AA48KB87"/>
<feature type="domain" description="Histidine biosynthesis HisG C-terminal" evidence="17">
    <location>
        <begin position="204"/>
        <end position="276"/>
    </location>
</feature>
<evidence type="ECO:0000256" key="2">
    <source>
        <dbReference type="ARBA" id="ARBA00004496"/>
    </source>
</evidence>
<evidence type="ECO:0000256" key="12">
    <source>
        <dbReference type="ARBA" id="ARBA00022842"/>
    </source>
</evidence>
<keyword evidence="11" id="KW-0067">ATP-binding</keyword>
<comment type="subcellular location">
    <subcellularLocation>
        <location evidence="2">Cytoplasm</location>
    </subcellularLocation>
</comment>
<evidence type="ECO:0000313" key="18">
    <source>
        <dbReference type="EMBL" id="BDU75859.1"/>
    </source>
</evidence>
<evidence type="ECO:0000256" key="14">
    <source>
        <dbReference type="ARBA" id="ARBA00024861"/>
    </source>
</evidence>
<comment type="function">
    <text evidence="14">Catalyzes the condensation of ATP and 5-phosphoribose 1-diphosphate to form N'-(5'-phosphoribosyl)-ATP (PR-ATP). Has a crucial role in the pathway because the rate of histidine biosynthesis seems to be controlled primarily by regulation of HisG enzymatic activity.</text>
</comment>
<dbReference type="Gene3D" id="3.40.190.10">
    <property type="entry name" value="Periplasmic binding protein-like II"/>
    <property type="match status" value="2"/>
</dbReference>
<organism evidence="18 19">
    <name type="scientific">Mesoterricola sediminis</name>
    <dbReference type="NCBI Taxonomy" id="2927980"/>
    <lineage>
        <taxon>Bacteria</taxon>
        <taxon>Pseudomonadati</taxon>
        <taxon>Acidobacteriota</taxon>
        <taxon>Holophagae</taxon>
        <taxon>Holophagales</taxon>
        <taxon>Holophagaceae</taxon>
        <taxon>Mesoterricola</taxon>
    </lineage>
</organism>
<evidence type="ECO:0000256" key="6">
    <source>
        <dbReference type="ARBA" id="ARBA00022605"/>
    </source>
</evidence>
<dbReference type="SUPFAM" id="SSF54913">
    <property type="entry name" value="GlnB-like"/>
    <property type="match status" value="1"/>
</dbReference>
<evidence type="ECO:0000313" key="19">
    <source>
        <dbReference type="Proteomes" id="UP001228113"/>
    </source>
</evidence>
<accession>A0AA48KB87</accession>
<evidence type="ECO:0000259" key="16">
    <source>
        <dbReference type="Pfam" id="PF01634"/>
    </source>
</evidence>
<protein>
    <recommendedName>
        <fullName evidence="4 15">ATP phosphoribosyltransferase</fullName>
        <ecNumber evidence="4 15">2.4.2.17</ecNumber>
    </recommendedName>
</protein>
<dbReference type="PANTHER" id="PTHR21403">
    <property type="entry name" value="ATP PHOSPHORIBOSYLTRANSFERASE ATP-PRTASE"/>
    <property type="match status" value="1"/>
</dbReference>
<keyword evidence="7 18" id="KW-0328">Glycosyltransferase</keyword>
<evidence type="ECO:0000256" key="11">
    <source>
        <dbReference type="ARBA" id="ARBA00022840"/>
    </source>
</evidence>
<dbReference type="InterPro" id="IPR013115">
    <property type="entry name" value="HisG_C"/>
</dbReference>
<dbReference type="Proteomes" id="UP001228113">
    <property type="component" value="Chromosome"/>
</dbReference>
<name>A0AA48KB87_9BACT</name>
<evidence type="ECO:0000256" key="10">
    <source>
        <dbReference type="ARBA" id="ARBA00022741"/>
    </source>
</evidence>
<dbReference type="GO" id="GO:0000105">
    <property type="term" value="P:L-histidine biosynthetic process"/>
    <property type="evidence" value="ECO:0007669"/>
    <property type="project" value="UniProtKB-UniRule"/>
</dbReference>
<dbReference type="SUPFAM" id="SSF53850">
    <property type="entry name" value="Periplasmic binding protein-like II"/>
    <property type="match status" value="1"/>
</dbReference>
<dbReference type="PANTHER" id="PTHR21403:SF10">
    <property type="entry name" value="ATP PHOSPHORIBOSYLTRANSFERASE"/>
    <property type="match status" value="1"/>
</dbReference>
<evidence type="ECO:0000256" key="3">
    <source>
        <dbReference type="ARBA" id="ARBA00004667"/>
    </source>
</evidence>
<dbReference type="KEGG" id="msea:METESE_08170"/>
<dbReference type="EMBL" id="AP027081">
    <property type="protein sequence ID" value="BDU75859.1"/>
    <property type="molecule type" value="Genomic_DNA"/>
</dbReference>
<dbReference type="InterPro" id="IPR011322">
    <property type="entry name" value="N-reg_PII-like_a/b"/>
</dbReference>
<keyword evidence="8" id="KW-0808">Transferase</keyword>
<keyword evidence="10" id="KW-0547">Nucleotide-binding</keyword>
<dbReference type="Pfam" id="PF01634">
    <property type="entry name" value="HisG"/>
    <property type="match status" value="1"/>
</dbReference>
<sequence>MEPINLALPKGRMAEGVLRLMEEAGFKVQPDGRNYRPLCADPRFRLKLLKPQDIVRMVELGRHDLAFAGHDWVEELGAQVDELLDTGLDRVRIVAAAPREAVAGLRSRRIVVASEYERITRTWLDREGFDYLFVRSHGATEVFPPEDADMIVDNTATGRTLEENGLQIVGELLTSSTRVIASPSLGRRDEVDEFVLLLRSVLDARKRVMLEMNVSQACLDAVLGILPCMRMPTVMPLAGDGGYAVKSAVLRKEVARLIPVLKAAGATDILEFPFSKVVS</sequence>